<evidence type="ECO:0000256" key="2">
    <source>
        <dbReference type="ARBA" id="ARBA00012438"/>
    </source>
</evidence>
<dbReference type="EMBL" id="JH636049">
    <property type="protein sequence ID" value="EID54378.1"/>
    <property type="molecule type" value="Genomic_DNA"/>
</dbReference>
<gene>
    <name evidence="12" type="ORF">SacxiDRAFT_2146</name>
</gene>
<feature type="transmembrane region" description="Helical" evidence="9">
    <location>
        <begin position="316"/>
        <end position="335"/>
    </location>
</feature>
<dbReference type="InterPro" id="IPR003594">
    <property type="entry name" value="HATPase_dom"/>
</dbReference>
<reference evidence="12 13" key="1">
    <citation type="submission" date="2012-01" db="EMBL/GenBank/DDBJ databases">
        <title>Improved High-Quality Draft sequence of Saccharomonospora xinjiangensis XJ-54.</title>
        <authorList>
            <consortium name="US DOE Joint Genome Institute"/>
            <person name="Lucas S."/>
            <person name="Han J."/>
            <person name="Lapidus A."/>
            <person name="Cheng J.-F."/>
            <person name="Goodwin L."/>
            <person name="Pitluck S."/>
            <person name="Peters L."/>
            <person name="Mikhailova N."/>
            <person name="Teshima H."/>
            <person name="Detter J.C."/>
            <person name="Han C."/>
            <person name="Tapia R."/>
            <person name="Land M."/>
            <person name="Hauser L."/>
            <person name="Kyrpides N."/>
            <person name="Ivanova N."/>
            <person name="Pagani I."/>
            <person name="Brambilla E.-M."/>
            <person name="Klenk H.-P."/>
            <person name="Woyke T."/>
        </authorList>
    </citation>
    <scope>NUCLEOTIDE SEQUENCE [LARGE SCALE GENOMIC DNA]</scope>
    <source>
        <strain evidence="12 13">XJ-54</strain>
    </source>
</reference>
<keyword evidence="3" id="KW-0597">Phosphoprotein</keyword>
<keyword evidence="13" id="KW-1185">Reference proteome</keyword>
<dbReference type="Proteomes" id="UP000004691">
    <property type="component" value="Unassembled WGS sequence"/>
</dbReference>
<dbReference type="InterPro" id="IPR036890">
    <property type="entry name" value="HATPase_C_sf"/>
</dbReference>
<evidence type="ECO:0000256" key="8">
    <source>
        <dbReference type="ARBA" id="ARBA00023012"/>
    </source>
</evidence>
<evidence type="ECO:0000259" key="10">
    <source>
        <dbReference type="Pfam" id="PF02518"/>
    </source>
</evidence>
<feature type="transmembrane region" description="Helical" evidence="9">
    <location>
        <begin position="261"/>
        <end position="280"/>
    </location>
</feature>
<dbReference type="GO" id="GO:0005524">
    <property type="term" value="F:ATP binding"/>
    <property type="evidence" value="ECO:0007669"/>
    <property type="project" value="UniProtKB-KW"/>
</dbReference>
<keyword evidence="8" id="KW-0902">Two-component regulatory system</keyword>
<feature type="transmembrane region" description="Helical" evidence="9">
    <location>
        <begin position="208"/>
        <end position="227"/>
    </location>
</feature>
<keyword evidence="6 12" id="KW-0418">Kinase</keyword>
<evidence type="ECO:0000313" key="12">
    <source>
        <dbReference type="EMBL" id="EID54378.1"/>
    </source>
</evidence>
<dbReference type="Pfam" id="PF02518">
    <property type="entry name" value="HATPase_c"/>
    <property type="match status" value="1"/>
</dbReference>
<evidence type="ECO:0000259" key="11">
    <source>
        <dbReference type="Pfam" id="PF07730"/>
    </source>
</evidence>
<feature type="transmembrane region" description="Helical" evidence="9">
    <location>
        <begin position="113"/>
        <end position="132"/>
    </location>
</feature>
<dbReference type="GO" id="GO:0016020">
    <property type="term" value="C:membrane"/>
    <property type="evidence" value="ECO:0007669"/>
    <property type="project" value="InterPro"/>
</dbReference>
<evidence type="ECO:0000256" key="4">
    <source>
        <dbReference type="ARBA" id="ARBA00022679"/>
    </source>
</evidence>
<evidence type="ECO:0000256" key="7">
    <source>
        <dbReference type="ARBA" id="ARBA00022840"/>
    </source>
</evidence>
<dbReference type="PROSITE" id="PS51257">
    <property type="entry name" value="PROKAR_LIPOPROTEIN"/>
    <property type="match status" value="1"/>
</dbReference>
<dbReference type="PANTHER" id="PTHR24421">
    <property type="entry name" value="NITRATE/NITRITE SENSOR PROTEIN NARX-RELATED"/>
    <property type="match status" value="1"/>
</dbReference>
<feature type="transmembrane region" description="Helical" evidence="9">
    <location>
        <begin position="138"/>
        <end position="163"/>
    </location>
</feature>
<keyword evidence="7" id="KW-0067">ATP-binding</keyword>
<name>I0V2M5_9PSEU</name>
<evidence type="ECO:0000256" key="3">
    <source>
        <dbReference type="ARBA" id="ARBA00022553"/>
    </source>
</evidence>
<evidence type="ECO:0000256" key="6">
    <source>
        <dbReference type="ARBA" id="ARBA00022777"/>
    </source>
</evidence>
<feature type="transmembrane region" description="Helical" evidence="9">
    <location>
        <begin position="84"/>
        <end position="106"/>
    </location>
</feature>
<dbReference type="Gene3D" id="3.30.565.10">
    <property type="entry name" value="Histidine kinase-like ATPase, C-terminal domain"/>
    <property type="match status" value="1"/>
</dbReference>
<dbReference type="eggNOG" id="COG4585">
    <property type="taxonomic scope" value="Bacteria"/>
</dbReference>
<dbReference type="InterPro" id="IPR050482">
    <property type="entry name" value="Sensor_HK_TwoCompSys"/>
</dbReference>
<evidence type="ECO:0000256" key="5">
    <source>
        <dbReference type="ARBA" id="ARBA00022741"/>
    </source>
</evidence>
<dbReference type="CDD" id="cd16917">
    <property type="entry name" value="HATPase_UhpB-NarQ-NarX-like"/>
    <property type="match status" value="1"/>
</dbReference>
<dbReference type="SUPFAM" id="SSF55874">
    <property type="entry name" value="ATPase domain of HSP90 chaperone/DNA topoisomerase II/histidine kinase"/>
    <property type="match status" value="1"/>
</dbReference>
<keyword evidence="4" id="KW-0808">Transferase</keyword>
<sequence length="585" mass="61565">MSNRLGFSGIVLLAALACDLVIIASAALDSTGPRGEDLWLLPGIVALSACALWGRRMPLPAGLVGSAVLVLSSFLIMASDTFSYSAVLEGITFAETVAGVELVYFAVLRLSPLVATAVTTLLALATVTATVVRAEMWVYGGSLAATIFAGGVLLLLAVVAAAVQRGPGLGRRQDSAFAVVLKRQWPLVSVLAVILFLETFYAAAARGFGVFVLLCSFGTAVVAVLASRIPAWSAVYYSVLVVMAGAVRWITGAGYTYADLYGMPVSQIVSGMVVVVLVVRHETPKRAAWLIALQSSAVALVTIANRPFMNFPAVRTLFVAALLVLGISVAVGMFLRARDSERAQVVASAVSDAQTTERMALARELHDVVAHHVTGIVVQAQAARMLAEQNPVVVVDALEQIERAGTDAMTAMRRLVRSMRGDAPSGTSEFSEQATTDLAADLRRLVETGNHGVPTRLDLDVPEDLPAEVARSALRIVQESLTNIGKHAEGATRADVSVRAVGAELHIRVADNGDGGAGRRHRAERPSEDSGYGLVGMRERVDLLRGQLRAGPSPDGGWLVEVAIPLASPGQHTPSLGEAGRKDAE</sequence>
<dbReference type="HOGENOM" id="CLU_461297_0_0_11"/>
<dbReference type="AlphaFoldDB" id="I0V2M5"/>
<proteinExistence type="predicted"/>
<dbReference type="InterPro" id="IPR011712">
    <property type="entry name" value="Sig_transdc_His_kin_sub3_dim/P"/>
</dbReference>
<dbReference type="PANTHER" id="PTHR24421:SF10">
    <property type="entry name" value="NITRATE_NITRITE SENSOR PROTEIN NARQ"/>
    <property type="match status" value="1"/>
</dbReference>
<feature type="transmembrane region" description="Helical" evidence="9">
    <location>
        <begin position="287"/>
        <end position="304"/>
    </location>
</feature>
<keyword evidence="9" id="KW-0812">Transmembrane</keyword>
<keyword evidence="9" id="KW-0472">Membrane</keyword>
<keyword evidence="5" id="KW-0547">Nucleotide-binding</keyword>
<accession>I0V2M5</accession>
<evidence type="ECO:0000313" key="13">
    <source>
        <dbReference type="Proteomes" id="UP000004691"/>
    </source>
</evidence>
<dbReference type="EC" id="2.7.13.3" evidence="2"/>
<dbReference type="STRING" id="882086.SacxiDRAFT_2146"/>
<keyword evidence="9" id="KW-1133">Transmembrane helix</keyword>
<evidence type="ECO:0000256" key="1">
    <source>
        <dbReference type="ARBA" id="ARBA00000085"/>
    </source>
</evidence>
<evidence type="ECO:0000256" key="9">
    <source>
        <dbReference type="SAM" id="Phobius"/>
    </source>
</evidence>
<dbReference type="GO" id="GO:0000155">
    <property type="term" value="F:phosphorelay sensor kinase activity"/>
    <property type="evidence" value="ECO:0007669"/>
    <property type="project" value="InterPro"/>
</dbReference>
<feature type="transmembrane region" description="Helical" evidence="9">
    <location>
        <begin position="61"/>
        <end position="78"/>
    </location>
</feature>
<feature type="transmembrane region" description="Helical" evidence="9">
    <location>
        <begin position="38"/>
        <end position="54"/>
    </location>
</feature>
<feature type="domain" description="Signal transduction histidine kinase subgroup 3 dimerisation and phosphoacceptor" evidence="11">
    <location>
        <begin position="357"/>
        <end position="421"/>
    </location>
</feature>
<feature type="transmembrane region" description="Helical" evidence="9">
    <location>
        <begin position="234"/>
        <end position="255"/>
    </location>
</feature>
<dbReference type="Gene3D" id="1.20.5.1930">
    <property type="match status" value="1"/>
</dbReference>
<dbReference type="GO" id="GO:0046983">
    <property type="term" value="F:protein dimerization activity"/>
    <property type="evidence" value="ECO:0007669"/>
    <property type="project" value="InterPro"/>
</dbReference>
<feature type="transmembrane region" description="Helical" evidence="9">
    <location>
        <begin position="184"/>
        <end position="202"/>
    </location>
</feature>
<protein>
    <recommendedName>
        <fullName evidence="2">histidine kinase</fullName>
        <ecNumber evidence="2">2.7.13.3</ecNumber>
    </recommendedName>
</protein>
<comment type="catalytic activity">
    <reaction evidence="1">
        <text>ATP + protein L-histidine = ADP + protein N-phospho-L-histidine.</text>
        <dbReference type="EC" id="2.7.13.3"/>
    </reaction>
</comment>
<organism evidence="12 13">
    <name type="scientific">Saccharomonospora xinjiangensis XJ-54</name>
    <dbReference type="NCBI Taxonomy" id="882086"/>
    <lineage>
        <taxon>Bacteria</taxon>
        <taxon>Bacillati</taxon>
        <taxon>Actinomycetota</taxon>
        <taxon>Actinomycetes</taxon>
        <taxon>Pseudonocardiales</taxon>
        <taxon>Pseudonocardiaceae</taxon>
        <taxon>Saccharomonospora</taxon>
    </lineage>
</organism>
<feature type="domain" description="Histidine kinase/HSP90-like ATPase" evidence="10">
    <location>
        <begin position="472"/>
        <end position="567"/>
    </location>
</feature>
<dbReference type="Pfam" id="PF07730">
    <property type="entry name" value="HisKA_3"/>
    <property type="match status" value="1"/>
</dbReference>